<feature type="binding site" evidence="2">
    <location>
        <position position="180"/>
    </location>
    <ligand>
        <name>dihydroxyacetone phosphate</name>
        <dbReference type="ChEBI" id="CHEBI:57642"/>
    </ligand>
</feature>
<evidence type="ECO:0000256" key="1">
    <source>
        <dbReference type="PIRSR" id="PIRSR001359-1"/>
    </source>
</evidence>
<evidence type="ECO:0000313" key="5">
    <source>
        <dbReference type="Proteomes" id="UP000399805"/>
    </source>
</evidence>
<dbReference type="AlphaFoldDB" id="A0A6I8LWR5"/>
<feature type="binding site" evidence="3">
    <location>
        <position position="207"/>
    </location>
    <ligand>
        <name>Zn(2+)</name>
        <dbReference type="ChEBI" id="CHEBI:29105"/>
        <label>1</label>
        <note>catalytic</note>
    </ligand>
</feature>
<reference evidence="4 5" key="1">
    <citation type="submission" date="2019-09" db="EMBL/GenBank/DDBJ databases">
        <authorList>
            <person name="Leyn A S."/>
        </authorList>
    </citation>
    <scope>NUCLEOTIDE SEQUENCE [LARGE SCALE GENOMIC DNA]</scope>
    <source>
        <strain evidence="4">AA231_1</strain>
    </source>
</reference>
<dbReference type="GO" id="GO:0004332">
    <property type="term" value="F:fructose-bisphosphate aldolase activity"/>
    <property type="evidence" value="ECO:0007669"/>
    <property type="project" value="UniProtKB-EC"/>
</dbReference>
<feature type="binding site" evidence="3">
    <location>
        <position position="82"/>
    </location>
    <ligand>
        <name>Zn(2+)</name>
        <dbReference type="ChEBI" id="CHEBI:29105"/>
        <label>1</label>
        <note>catalytic</note>
    </ligand>
</feature>
<keyword evidence="3" id="KW-0479">Metal-binding</keyword>
<feature type="active site" description="Proton donor" evidence="1">
    <location>
        <position position="81"/>
    </location>
</feature>
<dbReference type="InterPro" id="IPR013785">
    <property type="entry name" value="Aldolase_TIM"/>
</dbReference>
<dbReference type="RefSeq" id="WP_155546505.1">
    <property type="nucleotide sequence ID" value="NZ_CABVGP010000002.1"/>
</dbReference>
<keyword evidence="4" id="KW-0456">Lyase</keyword>
<dbReference type="PANTHER" id="PTHR30304:SF0">
    <property type="entry name" value="D-TAGATOSE-1,6-BISPHOSPHATE ALDOLASE SUBUNIT GATY-RELATED"/>
    <property type="match status" value="1"/>
</dbReference>
<name>A0A6I8LWR5_9PSEU</name>
<comment type="cofactor">
    <cofactor evidence="3">
        <name>Zn(2+)</name>
        <dbReference type="ChEBI" id="CHEBI:29105"/>
    </cofactor>
    <text evidence="3">Binds 2 Zn(2+) ions per subunit. One is catalytic and the other provides a structural contribution.</text>
</comment>
<accession>A0A6I8LWR5</accession>
<dbReference type="EC" id="4.1.2.13" evidence="4"/>
<gene>
    <name evidence="4" type="ORF">AA23TX_06601</name>
</gene>
<keyword evidence="3" id="KW-0862">Zinc</keyword>
<feature type="binding site" evidence="2">
    <location>
        <begin position="229"/>
        <end position="232"/>
    </location>
    <ligand>
        <name>dihydroxyacetone phosphate</name>
        <dbReference type="ChEBI" id="CHEBI:57642"/>
    </ligand>
</feature>
<dbReference type="PANTHER" id="PTHR30304">
    <property type="entry name" value="D-TAGATOSE-1,6-BISPHOSPHATE ALDOLASE"/>
    <property type="match status" value="1"/>
</dbReference>
<feature type="binding site" evidence="3">
    <location>
        <position position="179"/>
    </location>
    <ligand>
        <name>Zn(2+)</name>
        <dbReference type="ChEBI" id="CHEBI:29105"/>
        <label>1</label>
        <note>catalytic</note>
    </ligand>
</feature>
<dbReference type="SUPFAM" id="SSF51569">
    <property type="entry name" value="Aldolase"/>
    <property type="match status" value="1"/>
</dbReference>
<evidence type="ECO:0000256" key="2">
    <source>
        <dbReference type="PIRSR" id="PIRSR001359-2"/>
    </source>
</evidence>
<dbReference type="InterPro" id="IPR050246">
    <property type="entry name" value="Class_II_FBP_aldolase"/>
</dbReference>
<feature type="binding site" evidence="3">
    <location>
        <position position="103"/>
    </location>
    <ligand>
        <name>Zn(2+)</name>
        <dbReference type="ChEBI" id="CHEBI:29105"/>
        <label>2</label>
    </ligand>
</feature>
<feature type="binding site" evidence="3">
    <location>
        <position position="132"/>
    </location>
    <ligand>
        <name>Zn(2+)</name>
        <dbReference type="ChEBI" id="CHEBI:29105"/>
        <label>2</label>
    </ligand>
</feature>
<dbReference type="Pfam" id="PF01116">
    <property type="entry name" value="F_bP_aldolase"/>
    <property type="match status" value="1"/>
</dbReference>
<dbReference type="InterPro" id="IPR000771">
    <property type="entry name" value="FBA_II"/>
</dbReference>
<dbReference type="GO" id="GO:0005975">
    <property type="term" value="P:carbohydrate metabolic process"/>
    <property type="evidence" value="ECO:0007669"/>
    <property type="project" value="InterPro"/>
</dbReference>
<dbReference type="EMBL" id="CABVGP010000002">
    <property type="protein sequence ID" value="VVJ21580.1"/>
    <property type="molecule type" value="Genomic_DNA"/>
</dbReference>
<sequence>MRASLRETARERLTDNAAVAAITCYGASTAVSVVEAAEAEGSPVVLLVPPSLPAAVEGLRTIRAMRAIADSAAVPVSVQLDHASDAAIIAVALEAGVDAVLADGSKLSHEDNAAFVRSIRRLAGPDLTLEAELGSILGHEDRALDLDPDTAGMTDPADVAGFVDQSGCDLLAVAVGNVHGRYRGRPLIDRDRLARIRVASAVPLVLHGASGLPREDLAAAGASGVGKVNVNTELRGVVLDAIETRLPQVRKDGDDVATLAQVRGTATRDLTTSILRRLAGARTA</sequence>
<feature type="binding site" evidence="2">
    <location>
        <begin position="208"/>
        <end position="210"/>
    </location>
    <ligand>
        <name>dihydroxyacetone phosphate</name>
        <dbReference type="ChEBI" id="CHEBI:57642"/>
    </ligand>
</feature>
<proteinExistence type="predicted"/>
<dbReference type="Gene3D" id="3.20.20.70">
    <property type="entry name" value="Aldolase class I"/>
    <property type="match status" value="1"/>
</dbReference>
<dbReference type="PIRSF" id="PIRSF001359">
    <property type="entry name" value="F_bP_aldolase_II"/>
    <property type="match status" value="1"/>
</dbReference>
<dbReference type="Proteomes" id="UP000399805">
    <property type="component" value="Unassembled WGS sequence"/>
</dbReference>
<organism evidence="4 5">
    <name type="scientific">Amycolatopsis camponoti</name>
    <dbReference type="NCBI Taxonomy" id="2606593"/>
    <lineage>
        <taxon>Bacteria</taxon>
        <taxon>Bacillati</taxon>
        <taxon>Actinomycetota</taxon>
        <taxon>Actinomycetes</taxon>
        <taxon>Pseudonocardiales</taxon>
        <taxon>Pseudonocardiaceae</taxon>
        <taxon>Amycolatopsis</taxon>
    </lineage>
</organism>
<protein>
    <submittedName>
        <fullName evidence="4">Fructose-bisphosphate aldolase class II (EC)</fullName>
        <ecNumber evidence="4">4.1.2.13</ecNumber>
    </submittedName>
</protein>
<evidence type="ECO:0000313" key="4">
    <source>
        <dbReference type="EMBL" id="VVJ21580.1"/>
    </source>
</evidence>
<keyword evidence="5" id="KW-1185">Reference proteome</keyword>
<dbReference type="GO" id="GO:0008270">
    <property type="term" value="F:zinc ion binding"/>
    <property type="evidence" value="ECO:0007669"/>
    <property type="project" value="InterPro"/>
</dbReference>
<evidence type="ECO:0000256" key="3">
    <source>
        <dbReference type="PIRSR" id="PIRSR001359-3"/>
    </source>
</evidence>